<keyword evidence="12" id="KW-0812">Transmembrane</keyword>
<dbReference type="Pfam" id="PF00512">
    <property type="entry name" value="HisKA"/>
    <property type="match status" value="1"/>
</dbReference>
<sequence>MKQKQPSFLLFKKARWRLASWYGAVISIVLGILGIGVYEAIIHAHQITVEKELKTVAGTLHDSLETILNTPGKLEDKIMQFLPNLCPVNTTCLSQNNIYNYRLGAIEKGQYYLYIFDLSGNLIALSKQNIKGLDIKKHQKQQEILKDTQGIRYLQISYMLHNKKGENWGYIQVIRSLEDFDNYLNSVALILLLGLPLAVILIGLSAWILTGLAIKPVYQSYCQIQQFTADAAHELRTPLAAILATIESTLMLSTWTEEDAKETLQSLKRQTERLSALVADLLMLSRLDWQLTSNAVSTIKYEKICLNYLINDVIEELAFLAISLQIFLQSEIRVNHRIEILGDPEKIYRLLFNLVVNAIQYTPPKGEVKIILEEKNKLAIIKVKDTGIGINSPESKHIFERFYRIDKGRSRKDGGSGLGLSIAQAIAQAHHGTIEVKSEVEKGSLFIVQLPINF</sequence>
<evidence type="ECO:0000256" key="8">
    <source>
        <dbReference type="ARBA" id="ARBA00022777"/>
    </source>
</evidence>
<dbReference type="InterPro" id="IPR050351">
    <property type="entry name" value="BphY/WalK/GraS-like"/>
</dbReference>
<evidence type="ECO:0000259" key="13">
    <source>
        <dbReference type="PROSITE" id="PS50109"/>
    </source>
</evidence>
<protein>
    <recommendedName>
        <fullName evidence="3">histidine kinase</fullName>
        <ecNumber evidence="3">2.7.13.3</ecNumber>
    </recommendedName>
</protein>
<feature type="transmembrane region" description="Helical" evidence="12">
    <location>
        <begin position="21"/>
        <end position="41"/>
    </location>
</feature>
<dbReference type="SMART" id="SM00387">
    <property type="entry name" value="HATPase_c"/>
    <property type="match status" value="1"/>
</dbReference>
<dbReference type="InterPro" id="IPR036890">
    <property type="entry name" value="HATPase_C_sf"/>
</dbReference>
<keyword evidence="6" id="KW-0808">Transferase</keyword>
<comment type="catalytic activity">
    <reaction evidence="1">
        <text>ATP + protein L-histidine = ADP + protein N-phospho-L-histidine.</text>
        <dbReference type="EC" id="2.7.13.3"/>
    </reaction>
</comment>
<dbReference type="RefSeq" id="WP_124978633.1">
    <property type="nucleotide sequence ID" value="NZ_BDQK01000016.1"/>
</dbReference>
<dbReference type="AlphaFoldDB" id="A0A401ILS5"/>
<dbReference type="Pfam" id="PF18719">
    <property type="entry name" value="ArlS_N"/>
    <property type="match status" value="1"/>
</dbReference>
<dbReference type="GO" id="GO:0000155">
    <property type="term" value="F:phosphorelay sensor kinase activity"/>
    <property type="evidence" value="ECO:0007669"/>
    <property type="project" value="InterPro"/>
</dbReference>
<accession>A0A401ILS5</accession>
<evidence type="ECO:0000256" key="2">
    <source>
        <dbReference type="ARBA" id="ARBA00004236"/>
    </source>
</evidence>
<reference evidence="15" key="1">
    <citation type="submission" date="2017-05" db="EMBL/GenBank/DDBJ databases">
        <title>Physiological properties and genetic analysis related to exopolysaccharide production of fresh-water unicellular cyanobacterium Aphanothece sacrum, Suizenji Nori, that has been cultured as a food source in Japan.</title>
        <authorList>
            <person name="Kanesaki Y."/>
            <person name="Yoshikawa S."/>
            <person name="Ohki K."/>
        </authorList>
    </citation>
    <scope>NUCLEOTIDE SEQUENCE [LARGE SCALE GENOMIC DNA]</scope>
    <source>
        <strain evidence="15">FPU1</strain>
    </source>
</reference>
<evidence type="ECO:0000313" key="15">
    <source>
        <dbReference type="Proteomes" id="UP000287247"/>
    </source>
</evidence>
<keyword evidence="11 12" id="KW-0472">Membrane</keyword>
<dbReference type="EC" id="2.7.13.3" evidence="3"/>
<keyword evidence="8 14" id="KW-0418">Kinase</keyword>
<comment type="caution">
    <text evidence="14">The sequence shown here is derived from an EMBL/GenBank/DDBJ whole genome shotgun (WGS) entry which is preliminary data.</text>
</comment>
<dbReference type="PANTHER" id="PTHR45453">
    <property type="entry name" value="PHOSPHATE REGULON SENSOR PROTEIN PHOR"/>
    <property type="match status" value="1"/>
</dbReference>
<evidence type="ECO:0000256" key="10">
    <source>
        <dbReference type="ARBA" id="ARBA00023012"/>
    </source>
</evidence>
<evidence type="ECO:0000256" key="12">
    <source>
        <dbReference type="SAM" id="Phobius"/>
    </source>
</evidence>
<dbReference type="FunFam" id="3.30.565.10:FF:000023">
    <property type="entry name" value="PAS domain-containing sensor histidine kinase"/>
    <property type="match status" value="1"/>
</dbReference>
<dbReference type="Proteomes" id="UP000287247">
    <property type="component" value="Unassembled WGS sequence"/>
</dbReference>
<comment type="subcellular location">
    <subcellularLocation>
        <location evidence="2">Cell membrane</location>
    </subcellularLocation>
</comment>
<evidence type="ECO:0000313" key="14">
    <source>
        <dbReference type="EMBL" id="GBF82214.1"/>
    </source>
</evidence>
<keyword evidence="7" id="KW-0547">Nucleotide-binding</keyword>
<dbReference type="Gene3D" id="3.30.565.10">
    <property type="entry name" value="Histidine kinase-like ATPase, C-terminal domain"/>
    <property type="match status" value="1"/>
</dbReference>
<dbReference type="InterPro" id="IPR003661">
    <property type="entry name" value="HisK_dim/P_dom"/>
</dbReference>
<proteinExistence type="predicted"/>
<evidence type="ECO:0000256" key="1">
    <source>
        <dbReference type="ARBA" id="ARBA00000085"/>
    </source>
</evidence>
<keyword evidence="12" id="KW-1133">Transmembrane helix</keyword>
<dbReference type="EMBL" id="BDQK01000016">
    <property type="protein sequence ID" value="GBF82214.1"/>
    <property type="molecule type" value="Genomic_DNA"/>
</dbReference>
<dbReference type="NCBIfam" id="NF041735">
    <property type="entry name" value="hist_kin_RppB"/>
    <property type="match status" value="1"/>
</dbReference>
<gene>
    <name evidence="14" type="ORF">AsFPU1_3642</name>
</gene>
<keyword evidence="15" id="KW-1185">Reference proteome</keyword>
<dbReference type="GO" id="GO:0005886">
    <property type="term" value="C:plasma membrane"/>
    <property type="evidence" value="ECO:0007669"/>
    <property type="project" value="UniProtKB-SubCell"/>
</dbReference>
<dbReference type="CDD" id="cd00082">
    <property type="entry name" value="HisKA"/>
    <property type="match status" value="1"/>
</dbReference>
<evidence type="ECO:0000256" key="9">
    <source>
        <dbReference type="ARBA" id="ARBA00022840"/>
    </source>
</evidence>
<evidence type="ECO:0000256" key="11">
    <source>
        <dbReference type="ARBA" id="ARBA00023136"/>
    </source>
</evidence>
<evidence type="ECO:0000256" key="4">
    <source>
        <dbReference type="ARBA" id="ARBA00022475"/>
    </source>
</evidence>
<keyword evidence="4" id="KW-1003">Cell membrane</keyword>
<keyword evidence="5" id="KW-0597">Phosphoprotein</keyword>
<dbReference type="InterPro" id="IPR041610">
    <property type="entry name" value="ArlS_N"/>
</dbReference>
<dbReference type="InterPro" id="IPR004358">
    <property type="entry name" value="Sig_transdc_His_kin-like_C"/>
</dbReference>
<dbReference type="Pfam" id="PF02518">
    <property type="entry name" value="HATPase_c"/>
    <property type="match status" value="1"/>
</dbReference>
<dbReference type="PROSITE" id="PS50109">
    <property type="entry name" value="HIS_KIN"/>
    <property type="match status" value="1"/>
</dbReference>
<evidence type="ECO:0000256" key="6">
    <source>
        <dbReference type="ARBA" id="ARBA00022679"/>
    </source>
</evidence>
<evidence type="ECO:0000256" key="5">
    <source>
        <dbReference type="ARBA" id="ARBA00022553"/>
    </source>
</evidence>
<dbReference type="GO" id="GO:0016036">
    <property type="term" value="P:cellular response to phosphate starvation"/>
    <property type="evidence" value="ECO:0007669"/>
    <property type="project" value="TreeGrafter"/>
</dbReference>
<name>A0A401ILS5_APHSA</name>
<dbReference type="InterPro" id="IPR005467">
    <property type="entry name" value="His_kinase_dom"/>
</dbReference>
<dbReference type="OrthoDB" id="417111at2"/>
<dbReference type="PANTHER" id="PTHR45453:SF1">
    <property type="entry name" value="PHOSPHATE REGULON SENSOR PROTEIN PHOR"/>
    <property type="match status" value="1"/>
</dbReference>
<dbReference type="InterPro" id="IPR003594">
    <property type="entry name" value="HATPase_dom"/>
</dbReference>
<dbReference type="Gene3D" id="1.10.287.130">
    <property type="match status" value="1"/>
</dbReference>
<dbReference type="InterPro" id="IPR036097">
    <property type="entry name" value="HisK_dim/P_sf"/>
</dbReference>
<dbReference type="GO" id="GO:0005524">
    <property type="term" value="F:ATP binding"/>
    <property type="evidence" value="ECO:0007669"/>
    <property type="project" value="UniProtKB-KW"/>
</dbReference>
<evidence type="ECO:0000256" key="3">
    <source>
        <dbReference type="ARBA" id="ARBA00012438"/>
    </source>
</evidence>
<organism evidence="14 15">
    <name type="scientific">Aphanothece sacrum FPU1</name>
    <dbReference type="NCBI Taxonomy" id="1920663"/>
    <lineage>
        <taxon>Bacteria</taxon>
        <taxon>Bacillati</taxon>
        <taxon>Cyanobacteriota</taxon>
        <taxon>Cyanophyceae</taxon>
        <taxon>Oscillatoriophycideae</taxon>
        <taxon>Chroococcales</taxon>
        <taxon>Aphanothecaceae</taxon>
        <taxon>Aphanothece</taxon>
    </lineage>
</organism>
<dbReference type="SUPFAM" id="SSF55874">
    <property type="entry name" value="ATPase domain of HSP90 chaperone/DNA topoisomerase II/histidine kinase"/>
    <property type="match status" value="1"/>
</dbReference>
<keyword evidence="10" id="KW-0902">Two-component regulatory system</keyword>
<dbReference type="CDD" id="cd00075">
    <property type="entry name" value="HATPase"/>
    <property type="match status" value="1"/>
</dbReference>
<dbReference type="SUPFAM" id="SSF47384">
    <property type="entry name" value="Homodimeric domain of signal transducing histidine kinase"/>
    <property type="match status" value="1"/>
</dbReference>
<dbReference type="GO" id="GO:0004721">
    <property type="term" value="F:phosphoprotein phosphatase activity"/>
    <property type="evidence" value="ECO:0007669"/>
    <property type="project" value="TreeGrafter"/>
</dbReference>
<feature type="domain" description="Histidine kinase" evidence="13">
    <location>
        <begin position="230"/>
        <end position="454"/>
    </location>
</feature>
<keyword evidence="9" id="KW-0067">ATP-binding</keyword>
<dbReference type="PRINTS" id="PR00344">
    <property type="entry name" value="BCTRLSENSOR"/>
</dbReference>
<feature type="transmembrane region" description="Helical" evidence="12">
    <location>
        <begin position="183"/>
        <end position="209"/>
    </location>
</feature>
<dbReference type="SMART" id="SM00388">
    <property type="entry name" value="HisKA"/>
    <property type="match status" value="1"/>
</dbReference>
<dbReference type="InterPro" id="IPR049835">
    <property type="entry name" value="RppB"/>
</dbReference>
<evidence type="ECO:0000256" key="7">
    <source>
        <dbReference type="ARBA" id="ARBA00022741"/>
    </source>
</evidence>